<reference evidence="1 2" key="1">
    <citation type="journal article" date="2006" name="Proc. Natl. Acad. Sci. U.S.A.">
        <title>Evolution of sensory complexity recorded in a myxobacterial genome.</title>
        <authorList>
            <person name="Goldman B.S."/>
            <person name="Nierman W.C."/>
            <person name="Kaiser D."/>
            <person name="Slater S.C."/>
            <person name="Durkin A.S."/>
            <person name="Eisen J.A."/>
            <person name="Ronning C.M."/>
            <person name="Barbazuk W.B."/>
            <person name="Blanchard M."/>
            <person name="Field C."/>
            <person name="Halling C."/>
            <person name="Hinkle G."/>
            <person name="Iartchuk O."/>
            <person name="Kim H.S."/>
            <person name="Mackenzie C."/>
            <person name="Madupu R."/>
            <person name="Miller N."/>
            <person name="Shvartsbeyn A."/>
            <person name="Sullivan S.A."/>
            <person name="Vaudin M."/>
            <person name="Wiegand R."/>
            <person name="Kaplan H.B."/>
        </authorList>
    </citation>
    <scope>NUCLEOTIDE SEQUENCE [LARGE SCALE GENOMIC DNA]</scope>
    <source>
        <strain evidence="2">DK1622</strain>
    </source>
</reference>
<organism evidence="1 2">
    <name type="scientific">Myxococcus xanthus (strain DK1622)</name>
    <dbReference type="NCBI Taxonomy" id="246197"/>
    <lineage>
        <taxon>Bacteria</taxon>
        <taxon>Pseudomonadati</taxon>
        <taxon>Myxococcota</taxon>
        <taxon>Myxococcia</taxon>
        <taxon>Myxococcales</taxon>
        <taxon>Cystobacterineae</taxon>
        <taxon>Myxococcaceae</taxon>
        <taxon>Myxococcus</taxon>
    </lineage>
</organism>
<sequence>MKDVADALCCHSPEDGPAFLGPKKSRSGVTSCQVASGTSSRTMFLRLEMALAAEQPGLHFR</sequence>
<evidence type="ECO:0000313" key="1">
    <source>
        <dbReference type="EMBL" id="ABF89210.1"/>
    </source>
</evidence>
<evidence type="ECO:0000313" key="2">
    <source>
        <dbReference type="Proteomes" id="UP000002402"/>
    </source>
</evidence>
<dbReference type="KEGG" id="mxa:MXAN_1902"/>
<dbReference type="EMBL" id="CP000113">
    <property type="protein sequence ID" value="ABF89210.1"/>
    <property type="molecule type" value="Genomic_DNA"/>
</dbReference>
<dbReference type="Proteomes" id="UP000002402">
    <property type="component" value="Chromosome"/>
</dbReference>
<proteinExistence type="predicted"/>
<dbReference type="HOGENOM" id="CLU_2917803_0_0_7"/>
<accession>Q1DB26</accession>
<protein>
    <submittedName>
        <fullName evidence="1">Uncharacterized protein</fullName>
    </submittedName>
</protein>
<dbReference type="AlphaFoldDB" id="Q1DB26"/>
<dbReference type="EnsemblBacteria" id="ABF89210">
    <property type="protein sequence ID" value="ABF89210"/>
    <property type="gene ID" value="MXAN_1902"/>
</dbReference>
<keyword evidence="2" id="KW-1185">Reference proteome</keyword>
<gene>
    <name evidence="1" type="ordered locus">MXAN_1902</name>
</gene>
<name>Q1DB26_MYXXD</name>